<accession>A0A562D8P6</accession>
<evidence type="ECO:0000313" key="2">
    <source>
        <dbReference type="Proteomes" id="UP000317573"/>
    </source>
</evidence>
<organism evidence="1 2">
    <name type="scientific">Rhodococcus rhodochrous J45</name>
    <dbReference type="NCBI Taxonomy" id="935266"/>
    <lineage>
        <taxon>Bacteria</taxon>
        <taxon>Bacillati</taxon>
        <taxon>Actinomycetota</taxon>
        <taxon>Actinomycetes</taxon>
        <taxon>Mycobacteriales</taxon>
        <taxon>Nocardiaceae</taxon>
        <taxon>Rhodococcus</taxon>
    </lineage>
</organism>
<sequence length="103" mass="11050">MTARTELVDLVWNVETPSLGVLTLRDAEAIADAILAAGYRKPRVVTTAMELEAVPRGVVLRSKAGTIAARFDAVNGVVFGDDRPFPWGIVDLPAVVLYDPTEA</sequence>
<proteinExistence type="predicted"/>
<gene>
    <name evidence="1" type="ORF">L618_008000000020</name>
</gene>
<evidence type="ECO:0000313" key="1">
    <source>
        <dbReference type="EMBL" id="TWH05591.1"/>
    </source>
</evidence>
<name>A0A562D8P6_RHORH</name>
<protein>
    <submittedName>
        <fullName evidence="1">Uncharacterized protein</fullName>
    </submittedName>
</protein>
<dbReference type="Proteomes" id="UP000317573">
    <property type="component" value="Unassembled WGS sequence"/>
</dbReference>
<dbReference type="RefSeq" id="WP_145693373.1">
    <property type="nucleotide sequence ID" value="NZ_VLJT01000084.1"/>
</dbReference>
<dbReference type="EMBL" id="VLJT01000084">
    <property type="protein sequence ID" value="TWH05591.1"/>
    <property type="molecule type" value="Genomic_DNA"/>
</dbReference>
<reference evidence="1 2" key="1">
    <citation type="submission" date="2019-07" db="EMBL/GenBank/DDBJ databases">
        <title>Genome sequencing of lignin-degrading bacterial isolates.</title>
        <authorList>
            <person name="Gladden J."/>
        </authorList>
    </citation>
    <scope>NUCLEOTIDE SEQUENCE [LARGE SCALE GENOMIC DNA]</scope>
    <source>
        <strain evidence="1 2">J45</strain>
    </source>
</reference>
<dbReference type="AlphaFoldDB" id="A0A562D8P6"/>
<comment type="caution">
    <text evidence="1">The sequence shown here is derived from an EMBL/GenBank/DDBJ whole genome shotgun (WGS) entry which is preliminary data.</text>
</comment>